<sequence length="667" mass="74106">MLSSDALLALPKIDKDQYLQTFVRVQRYHAKFYAREGGLASDSPTRQDRSHDQAAHDHLTTPILVSHKARRSNSKKSQQEIESKGDTGVPIDKQREKHRERISQRKPTESPKNRKRPLDPDPDSDQDEAERLAARRERKRAKKAATQPKVNSPIRHNSKANKGKAKKPKVPSGFALMHGFLATNVGKNRLTVRHTSILKGKASAKATAVPGHKPKDRTRKHFSENNFLNKTKPAEETASESDGDDGTQSSATSVSQTQLKTTAPNKHSKTFQEDGSKSEECVSTVWDIESHASDKRRMLTAKDKKEELIPVVDEASCLPGSVIINARLPSWNHKLNTRNEFQTLNDNSAAKTFPALPSSPSLRPSESASQLGNATLKIPTAPNKTSSQYFPEVAVAITPPLPHTAVSPESPSLFQHAALPALNDITSQGNSQSSLPRESCKKARAATAVLPVRPNDFVKRFTYHLSQSQNHKLFEDPSGESQQPLPLSDDLYSSEILYPAPQDHPAYNYEPEELYLQADAHPEYLHDAGAEIQFPGEICMQEDTEFDEIQVCGDYDTDQAYPDQAAPDQQAWIDFYQSGETQDWDGLHPENVVADMQVDESGEIDELEDSVIDCSPVFSQGRALLLGFSEQDVPVSTHQAPSLSIHLSHAEVDVVKALRNHWFPQKF</sequence>
<feature type="compositionally biased region" description="Low complexity" evidence="1">
    <location>
        <begin position="354"/>
        <end position="369"/>
    </location>
</feature>
<reference evidence="2" key="1">
    <citation type="submission" date="2023-11" db="EMBL/GenBank/DDBJ databases">
        <authorList>
            <person name="De Vega J J."/>
            <person name="De Vega J J."/>
        </authorList>
    </citation>
    <scope>NUCLEOTIDE SEQUENCE</scope>
</reference>
<keyword evidence="3" id="KW-1185">Reference proteome</keyword>
<feature type="compositionally biased region" description="Basic and acidic residues" evidence="1">
    <location>
        <begin position="45"/>
        <end position="59"/>
    </location>
</feature>
<feature type="compositionally biased region" description="Basic residues" evidence="1">
    <location>
        <begin position="156"/>
        <end position="169"/>
    </location>
</feature>
<organism evidence="2 3">
    <name type="scientific">Mycena citricolor</name>
    <dbReference type="NCBI Taxonomy" id="2018698"/>
    <lineage>
        <taxon>Eukaryota</taxon>
        <taxon>Fungi</taxon>
        <taxon>Dikarya</taxon>
        <taxon>Basidiomycota</taxon>
        <taxon>Agaricomycotina</taxon>
        <taxon>Agaricomycetes</taxon>
        <taxon>Agaricomycetidae</taxon>
        <taxon>Agaricales</taxon>
        <taxon>Marasmiineae</taxon>
        <taxon>Mycenaceae</taxon>
        <taxon>Mycena</taxon>
    </lineage>
</organism>
<protein>
    <submittedName>
        <fullName evidence="2">Uncharacterized protein</fullName>
    </submittedName>
</protein>
<feature type="compositionally biased region" description="Low complexity" evidence="1">
    <location>
        <begin position="247"/>
        <end position="258"/>
    </location>
</feature>
<feature type="region of interest" description="Disordered" evidence="1">
    <location>
        <begin position="35"/>
        <end position="171"/>
    </location>
</feature>
<feature type="region of interest" description="Disordered" evidence="1">
    <location>
        <begin position="197"/>
        <end position="276"/>
    </location>
</feature>
<comment type="caution">
    <text evidence="2">The sequence shown here is derived from an EMBL/GenBank/DDBJ whole genome shotgun (WGS) entry which is preliminary data.</text>
</comment>
<feature type="region of interest" description="Disordered" evidence="1">
    <location>
        <begin position="350"/>
        <end position="371"/>
    </location>
</feature>
<gene>
    <name evidence="2" type="ORF">MYCIT1_LOCUS23414</name>
</gene>
<evidence type="ECO:0000256" key="1">
    <source>
        <dbReference type="SAM" id="MobiDB-lite"/>
    </source>
</evidence>
<dbReference type="AlphaFoldDB" id="A0AAD2HIK4"/>
<name>A0AAD2HIK4_9AGAR</name>
<evidence type="ECO:0000313" key="2">
    <source>
        <dbReference type="EMBL" id="CAK5275568.1"/>
    </source>
</evidence>
<evidence type="ECO:0000313" key="3">
    <source>
        <dbReference type="Proteomes" id="UP001295794"/>
    </source>
</evidence>
<dbReference type="EMBL" id="CAVNYO010000405">
    <property type="protein sequence ID" value="CAK5275568.1"/>
    <property type="molecule type" value="Genomic_DNA"/>
</dbReference>
<feature type="compositionally biased region" description="Basic and acidic residues" evidence="1">
    <location>
        <begin position="92"/>
        <end position="119"/>
    </location>
</feature>
<accession>A0AAD2HIK4</accession>
<proteinExistence type="predicted"/>
<dbReference type="Proteomes" id="UP001295794">
    <property type="component" value="Unassembled WGS sequence"/>
</dbReference>